<name>A0A4S4NKX0_9BACT</name>
<evidence type="ECO:0000256" key="4">
    <source>
        <dbReference type="ARBA" id="ARBA00022519"/>
    </source>
</evidence>
<evidence type="ECO:0000256" key="8">
    <source>
        <dbReference type="ARBA" id="ARBA00035655"/>
    </source>
</evidence>
<dbReference type="GO" id="GO:0005886">
    <property type="term" value="C:plasma membrane"/>
    <property type="evidence" value="ECO:0007669"/>
    <property type="project" value="UniProtKB-SubCell"/>
</dbReference>
<keyword evidence="7 9" id="KW-0472">Membrane</keyword>
<reference evidence="10 11" key="1">
    <citation type="submission" date="2019-04" db="EMBL/GenBank/DDBJ databases">
        <title>Lewinella litorea sp. nov., isolated from a marine sand.</title>
        <authorList>
            <person name="Yoon J.-H."/>
        </authorList>
    </citation>
    <scope>NUCLEOTIDE SEQUENCE [LARGE SCALE GENOMIC DNA]</scope>
    <source>
        <strain evidence="10 11">HSMS-39</strain>
    </source>
</reference>
<gene>
    <name evidence="10" type="ORF">E4021_07360</name>
</gene>
<keyword evidence="3" id="KW-1003">Cell membrane</keyword>
<comment type="subcellular location">
    <subcellularLocation>
        <location evidence="1">Cell inner membrane</location>
        <topology evidence="1">Multi-pass membrane protein</topology>
    </subcellularLocation>
</comment>
<evidence type="ECO:0000313" key="11">
    <source>
        <dbReference type="Proteomes" id="UP000308528"/>
    </source>
</evidence>
<evidence type="ECO:0000256" key="6">
    <source>
        <dbReference type="ARBA" id="ARBA00022989"/>
    </source>
</evidence>
<sequence>MLEWISQPWHWSVSGAAIAAVMFLLLYAGKEFGVSSNLRTMCTIAGAGRKYDFFRIDWRAQRWNLTFVAGSVLGGFLAFYVLPSSEPVTVSAETVTYLQSVGLSAPGAGELHSSFVPGELFAVDQLFTLRTLLVVILGGFLVGFGARWAGGCTSGHAISGLSNLQLPSLIAVVGFFIGGLFMSWVLLPFILQL</sequence>
<keyword evidence="6 9" id="KW-1133">Transmembrane helix</keyword>
<dbReference type="PANTHER" id="PTHR30574">
    <property type="entry name" value="INNER MEMBRANE PROTEIN YEDE"/>
    <property type="match status" value="1"/>
</dbReference>
<dbReference type="Proteomes" id="UP000308528">
    <property type="component" value="Unassembled WGS sequence"/>
</dbReference>
<dbReference type="AlphaFoldDB" id="A0A4S4NKX0"/>
<evidence type="ECO:0000256" key="9">
    <source>
        <dbReference type="SAM" id="Phobius"/>
    </source>
</evidence>
<dbReference type="RefSeq" id="WP_136457907.1">
    <property type="nucleotide sequence ID" value="NZ_SRSF01000002.1"/>
</dbReference>
<accession>A0A4S4NKX0</accession>
<dbReference type="PANTHER" id="PTHR30574:SF1">
    <property type="entry name" value="SULPHUR TRANSPORT DOMAIN-CONTAINING PROTEIN"/>
    <property type="match status" value="1"/>
</dbReference>
<feature type="transmembrane region" description="Helical" evidence="9">
    <location>
        <begin position="63"/>
        <end position="82"/>
    </location>
</feature>
<dbReference type="Pfam" id="PF04143">
    <property type="entry name" value="Sulf_transp"/>
    <property type="match status" value="1"/>
</dbReference>
<evidence type="ECO:0000256" key="7">
    <source>
        <dbReference type="ARBA" id="ARBA00023136"/>
    </source>
</evidence>
<comment type="caution">
    <text evidence="10">The sequence shown here is derived from an EMBL/GenBank/DDBJ whole genome shotgun (WGS) entry which is preliminary data.</text>
</comment>
<evidence type="ECO:0000256" key="1">
    <source>
        <dbReference type="ARBA" id="ARBA00004429"/>
    </source>
</evidence>
<comment type="similarity">
    <text evidence="8">Belongs to the TsuA/YedE (TC 9.B.102) family.</text>
</comment>
<feature type="transmembrane region" description="Helical" evidence="9">
    <location>
        <begin position="12"/>
        <end position="29"/>
    </location>
</feature>
<keyword evidence="11" id="KW-1185">Reference proteome</keyword>
<proteinExistence type="inferred from homology"/>
<evidence type="ECO:0000256" key="5">
    <source>
        <dbReference type="ARBA" id="ARBA00022692"/>
    </source>
</evidence>
<evidence type="ECO:0000256" key="2">
    <source>
        <dbReference type="ARBA" id="ARBA00022448"/>
    </source>
</evidence>
<evidence type="ECO:0000256" key="3">
    <source>
        <dbReference type="ARBA" id="ARBA00022475"/>
    </source>
</evidence>
<organism evidence="10 11">
    <name type="scientific">Neolewinella litorea</name>
    <dbReference type="NCBI Taxonomy" id="2562452"/>
    <lineage>
        <taxon>Bacteria</taxon>
        <taxon>Pseudomonadati</taxon>
        <taxon>Bacteroidota</taxon>
        <taxon>Saprospiria</taxon>
        <taxon>Saprospirales</taxon>
        <taxon>Lewinellaceae</taxon>
        <taxon>Neolewinella</taxon>
    </lineage>
</organism>
<dbReference type="OrthoDB" id="9814020at2"/>
<keyword evidence="5 9" id="KW-0812">Transmembrane</keyword>
<keyword evidence="4" id="KW-0997">Cell inner membrane</keyword>
<feature type="transmembrane region" description="Helical" evidence="9">
    <location>
        <begin position="127"/>
        <end position="149"/>
    </location>
</feature>
<dbReference type="InterPro" id="IPR007272">
    <property type="entry name" value="Sulf_transp_TsuA/YedE"/>
</dbReference>
<dbReference type="EMBL" id="SRSF01000002">
    <property type="protein sequence ID" value="THH40544.1"/>
    <property type="molecule type" value="Genomic_DNA"/>
</dbReference>
<protein>
    <submittedName>
        <fullName evidence="10">YeeE/YedE family protein</fullName>
    </submittedName>
</protein>
<evidence type="ECO:0000313" key="10">
    <source>
        <dbReference type="EMBL" id="THH40544.1"/>
    </source>
</evidence>
<feature type="transmembrane region" description="Helical" evidence="9">
    <location>
        <begin position="169"/>
        <end position="191"/>
    </location>
</feature>
<keyword evidence="2" id="KW-0813">Transport</keyword>